<proteinExistence type="predicted"/>
<dbReference type="InterPro" id="IPR000182">
    <property type="entry name" value="GNAT_dom"/>
</dbReference>
<dbReference type="Proteomes" id="UP001549037">
    <property type="component" value="Unassembled WGS sequence"/>
</dbReference>
<sequence>MLKRVDGYEIRPLLVSDVTDYYEEGVNPIDPKLVYFTGGQKEFSKEDITSYVEKVTQADDRYDFVILNPDGNIIGEVVLNEIEDQPRQANFRILLFSLKDRHHGIGTWATQFAIQFAFEELQLHRLSLEVFSYNKVAQRLYQKVGFREEGRLRHAIMDGESYADIILMSILEDEYNKVKSI</sequence>
<dbReference type="PANTHER" id="PTHR43415:SF3">
    <property type="entry name" value="GNAT-FAMILY ACETYLTRANSFERASE"/>
    <property type="match status" value="1"/>
</dbReference>
<dbReference type="EMBL" id="JBEPLN010000010">
    <property type="protein sequence ID" value="MET3634197.1"/>
    <property type="molecule type" value="Genomic_DNA"/>
</dbReference>
<comment type="caution">
    <text evidence="2">The sequence shown here is derived from an EMBL/GenBank/DDBJ whole genome shotgun (WGS) entry which is preliminary data.</text>
</comment>
<accession>A0ABV2JH50</accession>
<gene>
    <name evidence="2" type="ORF">ABID28_000834</name>
</gene>
<evidence type="ECO:0000313" key="3">
    <source>
        <dbReference type="Proteomes" id="UP001549037"/>
    </source>
</evidence>
<protein>
    <submittedName>
        <fullName evidence="2">RimJ/RimL family protein N-acetyltransferase</fullName>
    </submittedName>
</protein>
<feature type="domain" description="N-acetyltransferase" evidence="1">
    <location>
        <begin position="8"/>
        <end position="169"/>
    </location>
</feature>
<dbReference type="InterPro" id="IPR016181">
    <property type="entry name" value="Acyl_CoA_acyltransferase"/>
</dbReference>
<dbReference type="PANTHER" id="PTHR43415">
    <property type="entry name" value="SPERMIDINE N(1)-ACETYLTRANSFERASE"/>
    <property type="match status" value="1"/>
</dbReference>
<dbReference type="Pfam" id="PF13302">
    <property type="entry name" value="Acetyltransf_3"/>
    <property type="match status" value="1"/>
</dbReference>
<dbReference type="RefSeq" id="WP_354368348.1">
    <property type="nucleotide sequence ID" value="NZ_JBEPLN010000010.1"/>
</dbReference>
<dbReference type="PROSITE" id="PS51186">
    <property type="entry name" value="GNAT"/>
    <property type="match status" value="1"/>
</dbReference>
<evidence type="ECO:0000259" key="1">
    <source>
        <dbReference type="PROSITE" id="PS51186"/>
    </source>
</evidence>
<reference evidence="2 3" key="1">
    <citation type="submission" date="2024-06" db="EMBL/GenBank/DDBJ databases">
        <title>Genomic Encyclopedia of Type Strains, Phase IV (KMG-IV): sequencing the most valuable type-strain genomes for metagenomic binning, comparative biology and taxonomic classification.</title>
        <authorList>
            <person name="Goeker M."/>
        </authorList>
    </citation>
    <scope>NUCLEOTIDE SEQUENCE [LARGE SCALE GENOMIC DNA]</scope>
    <source>
        <strain evidence="2 3">DSM 28302</strain>
    </source>
</reference>
<dbReference type="Gene3D" id="3.40.630.30">
    <property type="match status" value="1"/>
</dbReference>
<evidence type="ECO:0000313" key="2">
    <source>
        <dbReference type="EMBL" id="MET3634197.1"/>
    </source>
</evidence>
<organism evidence="2 3">
    <name type="scientific">Streptococcus porcorum</name>
    <dbReference type="NCBI Taxonomy" id="701526"/>
    <lineage>
        <taxon>Bacteria</taxon>
        <taxon>Bacillati</taxon>
        <taxon>Bacillota</taxon>
        <taxon>Bacilli</taxon>
        <taxon>Lactobacillales</taxon>
        <taxon>Streptococcaceae</taxon>
        <taxon>Streptococcus</taxon>
    </lineage>
</organism>
<keyword evidence="3" id="KW-1185">Reference proteome</keyword>
<name>A0ABV2JH50_9STRE</name>
<dbReference type="SUPFAM" id="SSF55729">
    <property type="entry name" value="Acyl-CoA N-acyltransferases (Nat)"/>
    <property type="match status" value="1"/>
</dbReference>